<evidence type="ECO:0000256" key="5">
    <source>
        <dbReference type="ARBA" id="ARBA00010810"/>
    </source>
</evidence>
<comment type="cofactor">
    <cofactor evidence="2">
        <name>Mg(2+)</name>
        <dbReference type="ChEBI" id="CHEBI:18420"/>
    </cofactor>
</comment>
<evidence type="ECO:0000256" key="4">
    <source>
        <dbReference type="ARBA" id="ARBA00004922"/>
    </source>
</evidence>
<evidence type="ECO:0000256" key="15">
    <source>
        <dbReference type="ARBA" id="ARBA00048829"/>
    </source>
</evidence>
<feature type="transmembrane region" description="Helical" evidence="17">
    <location>
        <begin position="193"/>
        <end position="213"/>
    </location>
</feature>
<evidence type="ECO:0000256" key="10">
    <source>
        <dbReference type="ARBA" id="ARBA00022723"/>
    </source>
</evidence>
<keyword evidence="14" id="KW-0464">Manganese</keyword>
<dbReference type="PANTHER" id="PTHR13872:SF1">
    <property type="entry name" value="DOLICHYL-DIPHOSPHOOLIGOSACCHARIDE--PROTEIN GLYCOSYLTRANSFERASE SUBUNIT STT3B"/>
    <property type="match status" value="1"/>
</dbReference>
<evidence type="ECO:0000256" key="3">
    <source>
        <dbReference type="ARBA" id="ARBA00004127"/>
    </source>
</evidence>
<evidence type="ECO:0000259" key="18">
    <source>
        <dbReference type="Pfam" id="PF02516"/>
    </source>
</evidence>
<name>A0AAD3CDX1_9STRA</name>
<evidence type="ECO:0000256" key="1">
    <source>
        <dbReference type="ARBA" id="ARBA00001936"/>
    </source>
</evidence>
<dbReference type="EMBL" id="BLLK01000019">
    <property type="protein sequence ID" value="GFH44322.1"/>
    <property type="molecule type" value="Genomic_DNA"/>
</dbReference>
<comment type="similarity">
    <text evidence="5">Belongs to the STT3 family.</text>
</comment>
<feature type="region of interest" description="Disordered" evidence="16">
    <location>
        <begin position="165"/>
        <end position="187"/>
    </location>
</feature>
<accession>A0AAD3CDX1</accession>
<feature type="region of interest" description="Disordered" evidence="16">
    <location>
        <begin position="810"/>
        <end position="830"/>
    </location>
</feature>
<dbReference type="GO" id="GO:0046872">
    <property type="term" value="F:metal ion binding"/>
    <property type="evidence" value="ECO:0007669"/>
    <property type="project" value="UniProtKB-KW"/>
</dbReference>
<evidence type="ECO:0000256" key="2">
    <source>
        <dbReference type="ARBA" id="ARBA00001946"/>
    </source>
</evidence>
<feature type="transmembrane region" description="Helical" evidence="17">
    <location>
        <begin position="358"/>
        <end position="377"/>
    </location>
</feature>
<dbReference type="InterPro" id="IPR003674">
    <property type="entry name" value="Oligo_trans_STT3"/>
</dbReference>
<evidence type="ECO:0000256" key="6">
    <source>
        <dbReference type="ARBA" id="ARBA00012605"/>
    </source>
</evidence>
<keyword evidence="8" id="KW-0808">Transferase</keyword>
<keyword evidence="11" id="KW-0460">Magnesium</keyword>
<keyword evidence="10" id="KW-0479">Metal-binding</keyword>
<gene>
    <name evidence="20" type="ORF">CTEN210_00796</name>
</gene>
<dbReference type="EC" id="2.4.99.18" evidence="6"/>
<evidence type="ECO:0000313" key="20">
    <source>
        <dbReference type="EMBL" id="GFH44322.1"/>
    </source>
</evidence>
<evidence type="ECO:0000256" key="17">
    <source>
        <dbReference type="SAM" id="Phobius"/>
    </source>
</evidence>
<feature type="transmembrane region" description="Helical" evidence="17">
    <location>
        <begin position="326"/>
        <end position="346"/>
    </location>
</feature>
<dbReference type="GO" id="GO:0012505">
    <property type="term" value="C:endomembrane system"/>
    <property type="evidence" value="ECO:0007669"/>
    <property type="project" value="UniProtKB-SubCell"/>
</dbReference>
<dbReference type="GO" id="GO:0004579">
    <property type="term" value="F:dolichyl-diphosphooligosaccharide-protein glycotransferase activity"/>
    <property type="evidence" value="ECO:0007669"/>
    <property type="project" value="UniProtKB-EC"/>
</dbReference>
<comment type="catalytic activity">
    <reaction evidence="15">
        <text>a di-trans,poly-cis-dolichyl diphosphooligosaccharide + L-asparaginyl-[protein] = N(4)-(oligosaccharide-(1-&gt;4)-N-acetyl-beta-D-glucosaminyl-(1-&gt;4)-N-acetyl-beta-D-glucosaminyl)-L-asparaginyl-[protein] + a di-trans,poly-cis-dolichyl diphosphate + H(+)</text>
        <dbReference type="Rhea" id="RHEA:22980"/>
        <dbReference type="Rhea" id="RHEA-COMP:12804"/>
        <dbReference type="Rhea" id="RHEA-COMP:12805"/>
        <dbReference type="Rhea" id="RHEA-COMP:19506"/>
        <dbReference type="Rhea" id="RHEA-COMP:19509"/>
        <dbReference type="ChEBI" id="CHEBI:15378"/>
        <dbReference type="ChEBI" id="CHEBI:50347"/>
        <dbReference type="ChEBI" id="CHEBI:57497"/>
        <dbReference type="ChEBI" id="CHEBI:57570"/>
        <dbReference type="ChEBI" id="CHEBI:132529"/>
        <dbReference type="EC" id="2.4.99.18"/>
    </reaction>
</comment>
<feature type="transmembrane region" description="Helical" evidence="17">
    <location>
        <begin position="264"/>
        <end position="287"/>
    </location>
</feature>
<keyword evidence="7" id="KW-0328">Glycosyltransferase</keyword>
<feature type="transmembrane region" description="Helical" evidence="17">
    <location>
        <begin position="465"/>
        <end position="484"/>
    </location>
</feature>
<feature type="transmembrane region" description="Helical" evidence="17">
    <location>
        <begin position="438"/>
        <end position="458"/>
    </location>
</feature>
<proteinExistence type="inferred from homology"/>
<sequence>MSTSTGKATVNAASISSTVILSVILLLTVYTLRESFYIRLIAIQDYGRVIHEFDPYFNFRATEYLYQHGTKAFFTWFDHKSWYPLGRPVGTTIYPGMQFTAVFIKKYIFDDLSLNDVCVFIPAWFGVLATFMTGLLAYEVTLERNCSISLLGVMMDMLGVKNQKEEKVTKGKKKKKKQTTRTPETNDSKKTNFVPYLSAMFAMMAMAVIPAHLMRSVGGGFDNECVAMTAMTATFYFWCRSLRAGENKSFLWGIMTGLSYFYMAAAWGGYVFVLNMIGLHAALLVALGRFNTKIYLSYSIFYIIGTALAIQIPVVGMTPLKSLEQLGAFAVFLGYQVLQFMEVTIRKKKLSKKEAWKFRIQLVTGAAVLGIAILLIFTPTGYFGPISSRVRGLFVKHTKTGNPLVDSVAEHQPAKANAYFQYLQHFCTLAPLGFLMTLVWFGDSPSFVVAYGVATYFFSHKMVRLILLAAPAASILGGIALGRACDWSIDQLLSKSEEEPVKKDDKKKKDAKKTDFLPSWLKKVVGVAFICASYGTMRSFDFYCWKIAKHLSNPSIIQIGQLRDGSVVKVDDYREAYNWLRENTPEDARVMAWWDYGYQIASIANRTTIADGNTWNHEHIALLARILTGPTEKGYEIARHMADYMLVWAGGGGDDLAKSPHLARIANSVYRDMCSDPVCSQFGFVQDPQTRQRRPSRQMGRSLIANLVSYRINPDAKVDPEQFQEVFKSKFGKVRIYKIMNVDQESKEWAADPSNRICDVEGGWFCRGQYPPSVLKYVNEGKTFAQLEDFNKKGYDEEYRKQYFDGLKKKDERRKAEAKRRAASKKKEEL</sequence>
<dbReference type="InterPro" id="IPR048307">
    <property type="entry name" value="STT3_N"/>
</dbReference>
<evidence type="ECO:0000256" key="13">
    <source>
        <dbReference type="ARBA" id="ARBA00023136"/>
    </source>
</evidence>
<feature type="transmembrane region" description="Helical" evidence="17">
    <location>
        <begin position="294"/>
        <end position="314"/>
    </location>
</feature>
<comment type="subcellular location">
    <subcellularLocation>
        <location evidence="3">Endomembrane system</location>
        <topology evidence="3">Multi-pass membrane protein</topology>
    </subcellularLocation>
</comment>
<dbReference type="Gene3D" id="3.40.50.12610">
    <property type="match status" value="1"/>
</dbReference>
<evidence type="ECO:0000256" key="16">
    <source>
        <dbReference type="SAM" id="MobiDB-lite"/>
    </source>
</evidence>
<feature type="compositionally biased region" description="Basic residues" evidence="16">
    <location>
        <begin position="170"/>
        <end position="179"/>
    </location>
</feature>
<keyword evidence="21" id="KW-1185">Reference proteome</keyword>
<evidence type="ECO:0000259" key="19">
    <source>
        <dbReference type="Pfam" id="PF21436"/>
    </source>
</evidence>
<dbReference type="FunFam" id="3.40.50.12610:FF:000003">
    <property type="entry name" value="Oligosaccharyl transferase-like protein"/>
    <property type="match status" value="1"/>
</dbReference>
<keyword evidence="12 17" id="KW-1133">Transmembrane helix</keyword>
<evidence type="ECO:0000256" key="12">
    <source>
        <dbReference type="ARBA" id="ARBA00022989"/>
    </source>
</evidence>
<comment type="pathway">
    <text evidence="4">Protein modification; protein glycosylation.</text>
</comment>
<feature type="domain" description="Oligosaccharyl transferase STT3 N-terminal" evidence="18">
    <location>
        <begin position="35"/>
        <end position="140"/>
    </location>
</feature>
<dbReference type="PANTHER" id="PTHR13872">
    <property type="entry name" value="DOLICHYL-DIPHOSPHOOLIGOSACCHARIDE--PROTEIN GLYCOSYLTRANSFERASE SUBUNIT"/>
    <property type="match status" value="1"/>
</dbReference>
<dbReference type="Pfam" id="PF02516">
    <property type="entry name" value="STT3"/>
    <property type="match status" value="2"/>
</dbReference>
<keyword evidence="13 17" id="KW-0472">Membrane</keyword>
<dbReference type="Pfam" id="PF21436">
    <property type="entry name" value="STT3-PglB_core"/>
    <property type="match status" value="1"/>
</dbReference>
<dbReference type="Proteomes" id="UP001054902">
    <property type="component" value="Unassembled WGS sequence"/>
</dbReference>
<evidence type="ECO:0000256" key="8">
    <source>
        <dbReference type="ARBA" id="ARBA00022679"/>
    </source>
</evidence>
<protein>
    <recommendedName>
        <fullName evidence="6">dolichyl-diphosphooligosaccharide--protein glycotransferase</fullName>
        <ecNumber evidence="6">2.4.99.18</ecNumber>
    </recommendedName>
</protein>
<comment type="cofactor">
    <cofactor evidence="1">
        <name>Mn(2+)</name>
        <dbReference type="ChEBI" id="CHEBI:29035"/>
    </cofactor>
</comment>
<feature type="transmembrane region" description="Helical" evidence="17">
    <location>
        <begin position="114"/>
        <end position="138"/>
    </location>
</feature>
<evidence type="ECO:0000256" key="9">
    <source>
        <dbReference type="ARBA" id="ARBA00022692"/>
    </source>
</evidence>
<keyword evidence="9 17" id="KW-0812">Transmembrane</keyword>
<feature type="transmembrane region" description="Helical" evidence="17">
    <location>
        <begin position="12"/>
        <end position="32"/>
    </location>
</feature>
<dbReference type="AlphaFoldDB" id="A0AAD3CDX1"/>
<comment type="caution">
    <text evidence="20">The sequence shown here is derived from an EMBL/GenBank/DDBJ whole genome shotgun (WGS) entry which is preliminary data.</text>
</comment>
<dbReference type="GO" id="GO:0016020">
    <property type="term" value="C:membrane"/>
    <property type="evidence" value="ECO:0007669"/>
    <property type="project" value="InterPro"/>
</dbReference>
<evidence type="ECO:0000256" key="14">
    <source>
        <dbReference type="ARBA" id="ARBA00023211"/>
    </source>
</evidence>
<evidence type="ECO:0000256" key="7">
    <source>
        <dbReference type="ARBA" id="ARBA00022676"/>
    </source>
</evidence>
<dbReference type="InterPro" id="IPR048999">
    <property type="entry name" value="STT3-PglB_core"/>
</dbReference>
<reference evidence="20 21" key="1">
    <citation type="journal article" date="2021" name="Sci. Rep.">
        <title>The genome of the diatom Chaetoceros tenuissimus carries an ancient integrated fragment of an extant virus.</title>
        <authorList>
            <person name="Hongo Y."/>
            <person name="Kimura K."/>
            <person name="Takaki Y."/>
            <person name="Yoshida Y."/>
            <person name="Baba S."/>
            <person name="Kobayashi G."/>
            <person name="Nagasaki K."/>
            <person name="Hano T."/>
            <person name="Tomaru Y."/>
        </authorList>
    </citation>
    <scope>NUCLEOTIDE SEQUENCE [LARGE SCALE GENOMIC DNA]</scope>
    <source>
        <strain evidence="20 21">NIES-3715</strain>
    </source>
</reference>
<organism evidence="20 21">
    <name type="scientific">Chaetoceros tenuissimus</name>
    <dbReference type="NCBI Taxonomy" id="426638"/>
    <lineage>
        <taxon>Eukaryota</taxon>
        <taxon>Sar</taxon>
        <taxon>Stramenopiles</taxon>
        <taxon>Ochrophyta</taxon>
        <taxon>Bacillariophyta</taxon>
        <taxon>Coscinodiscophyceae</taxon>
        <taxon>Chaetocerotophycidae</taxon>
        <taxon>Chaetocerotales</taxon>
        <taxon>Chaetocerotaceae</taxon>
        <taxon>Chaetoceros</taxon>
    </lineage>
</organism>
<evidence type="ECO:0000256" key="11">
    <source>
        <dbReference type="ARBA" id="ARBA00022842"/>
    </source>
</evidence>
<feature type="domain" description="Oligosaccharyl transferase STT3 N-terminal" evidence="18">
    <location>
        <begin position="198"/>
        <end position="474"/>
    </location>
</feature>
<evidence type="ECO:0000313" key="21">
    <source>
        <dbReference type="Proteomes" id="UP001054902"/>
    </source>
</evidence>
<feature type="domain" description="STT3/PglB/AglB core" evidence="19">
    <location>
        <begin position="589"/>
        <end position="645"/>
    </location>
</feature>